<feature type="compositionally biased region" description="Low complexity" evidence="1">
    <location>
        <begin position="88"/>
        <end position="103"/>
    </location>
</feature>
<feature type="compositionally biased region" description="Low complexity" evidence="1">
    <location>
        <begin position="201"/>
        <end position="213"/>
    </location>
</feature>
<feature type="domain" description="J" evidence="2">
    <location>
        <begin position="114"/>
        <end position="187"/>
    </location>
</feature>
<dbReference type="Proteomes" id="UP000095751">
    <property type="component" value="Unassembled WGS sequence"/>
</dbReference>
<evidence type="ECO:0000313" key="3">
    <source>
        <dbReference type="EMBL" id="OEU17056.1"/>
    </source>
</evidence>
<sequence length="751" mass="88129">MTIKKYLNRLLVHNNFYIKIPSPSPSSFTSFSFSDDDDSANKIRRHNNNNKASSFRRRSSSHTPSSRGGSGENPTTENAGDNGAYRYSSSSTSSSPPQPLHSSSILSELQRAFVYFEIETTITGEETLTALTRGSVRKKYKRMSLIHHPDRNSNGEKSIREMQTINHYYSILEEEIDRREEEFDDNDNEEENIDGEHNNRYRNNNNHNNNSTRSSRRSFRRRSHSRHRSTSKKEEEDIDGELNRDRDNNNNNSNTRRSRRSFRRRSTSRRPNSNTNDGMEDPNCDSSRQPRWRQQKQQQQHQRDKEEEPKKQPRRRRRNSTERRQRKTEHEKERQSMEEEMKNEWNDNRRKMNVFQKKQRKLRRKNTRQSIKEQLDTVWGRDQAFETYTKRIRVYRNELANSSGTPTSLQEKIKYPIMDCCNEDVVVAMRLKQTGVAVEIIHQKINNTSERWLRLKMRTSTTTTVNKYAGVYQSTSKRGFSVNVDQGYYKRILDVLINPIDEERSSILHYAVYLEDHEMISYLAQVAKRYHCYAKVVTYTNTRGMNASQFTAGCTGDSVPALMTTLTKEAKFILEERRQRTIKNQQRPVGNIFAHPYADPLFCVFLCLIVGRYVTCSGWITSSVIIGLSHLIHLIESDQATIVSKAYFFTLHIGWYLLREIFFRGWNLVDSIDKTFSVAWQLQVVGLVIIPFIVKLRYDWSFHLLVQIESSLIFCLNWILSKNATMFTGYAKHLIDFTILSIPFLVVQQSY</sequence>
<evidence type="ECO:0000259" key="2">
    <source>
        <dbReference type="PROSITE" id="PS50076"/>
    </source>
</evidence>
<feature type="compositionally biased region" description="Basic residues" evidence="1">
    <location>
        <begin position="42"/>
        <end position="60"/>
    </location>
</feature>
<feature type="compositionally biased region" description="Basic and acidic residues" evidence="1">
    <location>
        <begin position="319"/>
        <end position="343"/>
    </location>
</feature>
<evidence type="ECO:0000256" key="1">
    <source>
        <dbReference type="SAM" id="MobiDB-lite"/>
    </source>
</evidence>
<dbReference type="PROSITE" id="PS50076">
    <property type="entry name" value="DNAJ_2"/>
    <property type="match status" value="1"/>
</dbReference>
<dbReference type="KEGG" id="fcy:FRACYDRAFT_239659"/>
<feature type="compositionally biased region" description="Basic residues" evidence="1">
    <location>
        <begin position="256"/>
        <end position="268"/>
    </location>
</feature>
<dbReference type="AlphaFoldDB" id="A0A1E7FFY8"/>
<dbReference type="InterPro" id="IPR001623">
    <property type="entry name" value="DnaJ_domain"/>
</dbReference>
<feature type="compositionally biased region" description="Acidic residues" evidence="1">
    <location>
        <begin position="182"/>
        <end position="193"/>
    </location>
</feature>
<evidence type="ECO:0000313" key="4">
    <source>
        <dbReference type="Proteomes" id="UP000095751"/>
    </source>
</evidence>
<dbReference type="InParanoid" id="A0A1E7FFY8"/>
<feature type="region of interest" description="Disordered" evidence="1">
    <location>
        <begin position="29"/>
        <end position="103"/>
    </location>
</feature>
<protein>
    <recommendedName>
        <fullName evidence="2">J domain-containing protein</fullName>
    </recommendedName>
</protein>
<dbReference type="InterPro" id="IPR036869">
    <property type="entry name" value="J_dom_sf"/>
</dbReference>
<keyword evidence="4" id="KW-1185">Reference proteome</keyword>
<dbReference type="SUPFAM" id="SSF46565">
    <property type="entry name" value="Chaperone J-domain"/>
    <property type="match status" value="1"/>
</dbReference>
<gene>
    <name evidence="3" type="ORF">FRACYDRAFT_239659</name>
</gene>
<accession>A0A1E7FFY8</accession>
<name>A0A1E7FFY8_9STRA</name>
<feature type="region of interest" description="Disordered" evidence="1">
    <location>
        <begin position="179"/>
        <end position="343"/>
    </location>
</feature>
<dbReference type="CDD" id="cd06257">
    <property type="entry name" value="DnaJ"/>
    <property type="match status" value="1"/>
</dbReference>
<reference evidence="3 4" key="1">
    <citation type="submission" date="2016-09" db="EMBL/GenBank/DDBJ databases">
        <title>Extensive genetic diversity and differential bi-allelic expression allows diatom success in the polar Southern Ocean.</title>
        <authorList>
            <consortium name="DOE Joint Genome Institute"/>
            <person name="Mock T."/>
            <person name="Otillar R.P."/>
            <person name="Strauss J."/>
            <person name="Dupont C."/>
            <person name="Frickenhaus S."/>
            <person name="Maumus F."/>
            <person name="Mcmullan M."/>
            <person name="Sanges R."/>
            <person name="Schmutz J."/>
            <person name="Toseland A."/>
            <person name="Valas R."/>
            <person name="Veluchamy A."/>
            <person name="Ward B.J."/>
            <person name="Allen A."/>
            <person name="Barry K."/>
            <person name="Falciatore A."/>
            <person name="Ferrante M."/>
            <person name="Fortunato A.E."/>
            <person name="Gloeckner G."/>
            <person name="Gruber A."/>
            <person name="Hipkin R."/>
            <person name="Janech M."/>
            <person name="Kroth P."/>
            <person name="Leese F."/>
            <person name="Lindquist E."/>
            <person name="Lyon B.R."/>
            <person name="Martin J."/>
            <person name="Mayer C."/>
            <person name="Parker M."/>
            <person name="Quesneville H."/>
            <person name="Raymond J."/>
            <person name="Uhlig C."/>
            <person name="Valentin K.U."/>
            <person name="Worden A.Z."/>
            <person name="Armbrust E.V."/>
            <person name="Bowler C."/>
            <person name="Green B."/>
            <person name="Moulton V."/>
            <person name="Van Oosterhout C."/>
            <person name="Grigoriev I."/>
        </authorList>
    </citation>
    <scope>NUCLEOTIDE SEQUENCE [LARGE SCALE GENOMIC DNA]</scope>
    <source>
        <strain evidence="3 4">CCMP1102</strain>
    </source>
</reference>
<dbReference type="Gene3D" id="1.10.287.110">
    <property type="entry name" value="DnaJ domain"/>
    <property type="match status" value="1"/>
</dbReference>
<feature type="compositionally biased region" description="Basic residues" evidence="1">
    <location>
        <begin position="214"/>
        <end position="230"/>
    </location>
</feature>
<organism evidence="3 4">
    <name type="scientific">Fragilariopsis cylindrus CCMP1102</name>
    <dbReference type="NCBI Taxonomy" id="635003"/>
    <lineage>
        <taxon>Eukaryota</taxon>
        <taxon>Sar</taxon>
        <taxon>Stramenopiles</taxon>
        <taxon>Ochrophyta</taxon>
        <taxon>Bacillariophyta</taxon>
        <taxon>Bacillariophyceae</taxon>
        <taxon>Bacillariophycidae</taxon>
        <taxon>Bacillariales</taxon>
        <taxon>Bacillariaceae</taxon>
        <taxon>Fragilariopsis</taxon>
    </lineage>
</organism>
<dbReference type="EMBL" id="KV784358">
    <property type="protein sequence ID" value="OEU17056.1"/>
    <property type="molecule type" value="Genomic_DNA"/>
</dbReference>
<dbReference type="OrthoDB" id="10690307at2759"/>
<proteinExistence type="predicted"/>
<feature type="compositionally biased region" description="Basic and acidic residues" evidence="1">
    <location>
        <begin position="301"/>
        <end position="311"/>
    </location>
</feature>
<feature type="compositionally biased region" description="Basic and acidic residues" evidence="1">
    <location>
        <begin position="231"/>
        <end position="248"/>
    </location>
</feature>